<feature type="compositionally biased region" description="Polar residues" evidence="1">
    <location>
        <begin position="1"/>
        <end position="37"/>
    </location>
</feature>
<dbReference type="KEGG" id="mbah:HYN46_04115"/>
<keyword evidence="3" id="KW-1185">Reference proteome</keyword>
<evidence type="ECO:0000313" key="3">
    <source>
        <dbReference type="Proteomes" id="UP000253940"/>
    </source>
</evidence>
<evidence type="ECO:0000256" key="1">
    <source>
        <dbReference type="SAM" id="MobiDB-lite"/>
    </source>
</evidence>
<feature type="region of interest" description="Disordered" evidence="1">
    <location>
        <begin position="1"/>
        <end position="41"/>
    </location>
</feature>
<evidence type="ECO:0000313" key="2">
    <source>
        <dbReference type="EMBL" id="AXI02113.1"/>
    </source>
</evidence>
<proteinExistence type="predicted"/>
<dbReference type="Proteomes" id="UP000253940">
    <property type="component" value="Chromosome"/>
</dbReference>
<gene>
    <name evidence="2" type="ORF">HYN46_04115</name>
</gene>
<organism evidence="2 3">
    <name type="scientific">Aquirhabdus parva</name>
    <dbReference type="NCBI Taxonomy" id="2283318"/>
    <lineage>
        <taxon>Bacteria</taxon>
        <taxon>Pseudomonadati</taxon>
        <taxon>Pseudomonadota</taxon>
        <taxon>Gammaproteobacteria</taxon>
        <taxon>Moraxellales</taxon>
        <taxon>Moraxellaceae</taxon>
        <taxon>Aquirhabdus</taxon>
    </lineage>
</organism>
<reference evidence="2 3" key="1">
    <citation type="submission" date="2018-07" db="EMBL/GenBank/DDBJ databases">
        <title>Genome sequencing of Moraxellaceae gen. HYN0046.</title>
        <authorList>
            <person name="Kim M."/>
            <person name="Yi H."/>
        </authorList>
    </citation>
    <scope>NUCLEOTIDE SEQUENCE [LARGE SCALE GENOMIC DNA]</scope>
    <source>
        <strain evidence="2 3">HYN0046</strain>
    </source>
</reference>
<accession>A0A345P4A4</accession>
<dbReference type="OrthoDB" id="6716590at2"/>
<dbReference type="AlphaFoldDB" id="A0A345P4A4"/>
<sequence length="578" mass="61358">MLSTPRQRNSRKNIVNRTTNTIGQHPNLQPPSSTDGTPPSMPLLKNTISRNTAETTHRHAYLRIALAVSLACGTGLALTGCGGSGDATTRIDTTPPTTPVDPTVRTSYNITVRSPVKLINVKASATDAATGTVLGTTTIASGNDLVIAVPVAYTKNGNLIVITLSPVDGTSSYFDPMLNNGQGNLAPFNQSLHSIVSLFQSDITSRIDPFSEIVYQRALTRSGVLFSEQTFGMPQPSFKTLAPEHLTLANNDLSSSFGVSNGTQFSGFINSSNDIAALRIYSTANNTANPFNVVNPQVSNELVALGQIALYAQNNASETTPYLNFALRAALDMRDGDLDGMTINGGEKIGTALIANPILYSGVSAPVNNDPNRNNVTNLLTDNTALREAHGTAVKQAAIQFFNSVNAAPTSTTHLDTDTLGYIQDFNYANFTYKATSTVSSTRTGAGNFTYAFGLPTGTDFKNLLDANDGSGRSNDIMQLNGVYKNSSGCQLNIGYEGTVQLSQGSLSFTSVVNRKSSDSLTRLSGDNYLLNVTSADQTAPRFIQVRTVAGKVISAIEGRSTQAVPINLDTTDLTCNF</sequence>
<dbReference type="EMBL" id="CP031222">
    <property type="protein sequence ID" value="AXI02113.1"/>
    <property type="molecule type" value="Genomic_DNA"/>
</dbReference>
<dbReference type="RefSeq" id="WP_114898223.1">
    <property type="nucleotide sequence ID" value="NZ_CP031222.1"/>
</dbReference>
<protein>
    <submittedName>
        <fullName evidence="2">Uncharacterized protein</fullName>
    </submittedName>
</protein>
<name>A0A345P4A4_9GAMM</name>